<dbReference type="GO" id="GO:0044183">
    <property type="term" value="F:protein folding chaperone"/>
    <property type="evidence" value="ECO:0007669"/>
    <property type="project" value="InterPro"/>
</dbReference>
<organism evidence="3">
    <name type="scientific">uncultured Caudovirales phage</name>
    <dbReference type="NCBI Taxonomy" id="2100421"/>
    <lineage>
        <taxon>Viruses</taxon>
        <taxon>Duplodnaviria</taxon>
        <taxon>Heunggongvirae</taxon>
        <taxon>Uroviricota</taxon>
        <taxon>Caudoviricetes</taxon>
        <taxon>Peduoviridae</taxon>
        <taxon>Maltschvirus</taxon>
        <taxon>Maltschvirus maltsch</taxon>
    </lineage>
</organism>
<accession>A0A6J5KH88</accession>
<reference evidence="3" key="1">
    <citation type="submission" date="2020-04" db="EMBL/GenBank/DDBJ databases">
        <authorList>
            <person name="Chiriac C."/>
            <person name="Salcher M."/>
            <person name="Ghai R."/>
            <person name="Kavagutti S V."/>
        </authorList>
    </citation>
    <scope>NUCLEOTIDE SEQUENCE</scope>
</reference>
<dbReference type="InterPro" id="IPR037124">
    <property type="entry name" value="Chaperonin_GroES_sf"/>
</dbReference>
<dbReference type="Gene3D" id="2.30.33.40">
    <property type="entry name" value="GroES chaperonin"/>
    <property type="match status" value="1"/>
</dbReference>
<dbReference type="Pfam" id="PF00166">
    <property type="entry name" value="Cpn10"/>
    <property type="match status" value="1"/>
</dbReference>
<evidence type="ECO:0000313" key="3">
    <source>
        <dbReference type="EMBL" id="CAB4120851.1"/>
    </source>
</evidence>
<dbReference type="GO" id="GO:0046872">
    <property type="term" value="F:metal ion binding"/>
    <property type="evidence" value="ECO:0007669"/>
    <property type="project" value="TreeGrafter"/>
</dbReference>
<dbReference type="InterPro" id="IPR020818">
    <property type="entry name" value="Chaperonin_GroES"/>
</dbReference>
<dbReference type="EMBL" id="LR796138">
    <property type="protein sequence ID" value="CAB4120851.1"/>
    <property type="molecule type" value="Genomic_DNA"/>
</dbReference>
<dbReference type="InterPro" id="IPR011032">
    <property type="entry name" value="GroES-like_sf"/>
</dbReference>
<protein>
    <submittedName>
        <fullName evidence="3">GroS Co-chaperonin GroES (HSP10)</fullName>
    </submittedName>
</protein>
<evidence type="ECO:0000256" key="2">
    <source>
        <dbReference type="ARBA" id="ARBA00023186"/>
    </source>
</evidence>
<dbReference type="PANTHER" id="PTHR10772">
    <property type="entry name" value="10 KDA HEAT SHOCK PROTEIN"/>
    <property type="match status" value="1"/>
</dbReference>
<dbReference type="PRINTS" id="PR00297">
    <property type="entry name" value="CHAPERONIN10"/>
</dbReference>
<dbReference type="CDD" id="cd00320">
    <property type="entry name" value="cpn10"/>
    <property type="match status" value="1"/>
</dbReference>
<dbReference type="GO" id="GO:0051082">
    <property type="term" value="F:unfolded protein binding"/>
    <property type="evidence" value="ECO:0007669"/>
    <property type="project" value="TreeGrafter"/>
</dbReference>
<dbReference type="GO" id="GO:0005524">
    <property type="term" value="F:ATP binding"/>
    <property type="evidence" value="ECO:0007669"/>
    <property type="project" value="InterPro"/>
</dbReference>
<keyword evidence="2" id="KW-0143">Chaperone</keyword>
<dbReference type="SMART" id="SM00883">
    <property type="entry name" value="Cpn10"/>
    <property type="match status" value="1"/>
</dbReference>
<evidence type="ECO:0000256" key="1">
    <source>
        <dbReference type="ARBA" id="ARBA00006975"/>
    </source>
</evidence>
<gene>
    <name evidence="3" type="ORF">UFOVP2_29</name>
</gene>
<dbReference type="PANTHER" id="PTHR10772:SF63">
    <property type="entry name" value="20 KDA CHAPERONIN, CHLOROPLASTIC"/>
    <property type="match status" value="1"/>
</dbReference>
<dbReference type="SUPFAM" id="SSF50129">
    <property type="entry name" value="GroES-like"/>
    <property type="match status" value="1"/>
</dbReference>
<proteinExistence type="inferred from homology"/>
<name>A0A6J5KH88_9CAUD</name>
<comment type="similarity">
    <text evidence="1">Belongs to the GroES chaperonin family.</text>
</comment>
<dbReference type="GO" id="GO:0051087">
    <property type="term" value="F:protein-folding chaperone binding"/>
    <property type="evidence" value="ECO:0007669"/>
    <property type="project" value="TreeGrafter"/>
</dbReference>
<sequence length="108" mass="11875">MNEVTNNSGVSPLGRAVLVRPYVVEDKTSGGIILTTETRSKDQMAEQRAVVVEIGPTAWLGESAPRAAIGDKILFSKWSGYQLQGPFDGLTYRVVNDSDIFMRITKEK</sequence>